<evidence type="ECO:0000313" key="4">
    <source>
        <dbReference type="Proteomes" id="UP000730482"/>
    </source>
</evidence>
<sequence length="243" mass="25637">MSTLINFRDAAAAADPGAVHARPGVLFRSAQPYDGPSAAPQKTLAENGITTVIDLRGPDECLDGDWGRPEPGVEIVRTPLDTGFEISQRWAGELRDAADLGAFYLDMAQSSPQALAVAVRAAARPGGVLIHCAAGKDRTGLMTALLLSLLGVPDQGVVEDYTRTAEALPAIFARLAERPHAQALNTETMDIPEVILQAPAGAIAEFLRLVAERFGDAEGFLTHCGVEPETLQAFRAKAEAGRG</sequence>
<evidence type="ECO:0000256" key="1">
    <source>
        <dbReference type="ARBA" id="ARBA00009580"/>
    </source>
</evidence>
<gene>
    <name evidence="3" type="ORF">KGQ19_32345</name>
</gene>
<dbReference type="Pfam" id="PF13350">
    <property type="entry name" value="Y_phosphatase3"/>
    <property type="match status" value="1"/>
</dbReference>
<reference evidence="3 4" key="1">
    <citation type="submission" date="2020-02" db="EMBL/GenBank/DDBJ databases">
        <title>Acidophilic actinobacteria isolated from forest soil.</title>
        <authorList>
            <person name="Golinska P."/>
        </authorList>
    </citation>
    <scope>NUCLEOTIDE SEQUENCE [LARGE SCALE GENOMIC DNA]</scope>
    <source>
        <strain evidence="3 4">NL8</strain>
    </source>
</reference>
<feature type="domain" description="Tyrosine specific protein phosphatases" evidence="2">
    <location>
        <begin position="102"/>
        <end position="147"/>
    </location>
</feature>
<comment type="similarity">
    <text evidence="1">Belongs to the protein-tyrosine phosphatase family.</text>
</comment>
<dbReference type="InterPro" id="IPR000387">
    <property type="entry name" value="Tyr_Pase_dom"/>
</dbReference>
<evidence type="ECO:0000313" key="3">
    <source>
        <dbReference type="EMBL" id="MBS2551569.1"/>
    </source>
</evidence>
<dbReference type="SUPFAM" id="SSF52799">
    <property type="entry name" value="(Phosphotyrosine protein) phosphatases II"/>
    <property type="match status" value="1"/>
</dbReference>
<dbReference type="PROSITE" id="PS00383">
    <property type="entry name" value="TYR_PHOSPHATASE_1"/>
    <property type="match status" value="1"/>
</dbReference>
<keyword evidence="4" id="KW-1185">Reference proteome</keyword>
<evidence type="ECO:0000259" key="2">
    <source>
        <dbReference type="PROSITE" id="PS50056"/>
    </source>
</evidence>
<dbReference type="EMBL" id="JAAFYZ010000145">
    <property type="protein sequence ID" value="MBS2551569.1"/>
    <property type="molecule type" value="Genomic_DNA"/>
</dbReference>
<name>A0ABS5KZX9_9ACTN</name>
<comment type="caution">
    <text evidence="3">The sequence shown here is derived from an EMBL/GenBank/DDBJ whole genome shotgun (WGS) entry which is preliminary data.</text>
</comment>
<organism evidence="3 4">
    <name type="scientific">Catenulispora pinistramenti</name>
    <dbReference type="NCBI Taxonomy" id="2705254"/>
    <lineage>
        <taxon>Bacteria</taxon>
        <taxon>Bacillati</taxon>
        <taxon>Actinomycetota</taxon>
        <taxon>Actinomycetes</taxon>
        <taxon>Catenulisporales</taxon>
        <taxon>Catenulisporaceae</taxon>
        <taxon>Catenulispora</taxon>
    </lineage>
</organism>
<dbReference type="RefSeq" id="WP_212016302.1">
    <property type="nucleotide sequence ID" value="NZ_JAAFYZ010000145.1"/>
</dbReference>
<protein>
    <submittedName>
        <fullName evidence="3">Tyrosine-protein phosphatase</fullName>
    </submittedName>
</protein>
<dbReference type="PANTHER" id="PTHR31126:SF1">
    <property type="entry name" value="TYROSINE SPECIFIC PROTEIN PHOSPHATASES DOMAIN-CONTAINING PROTEIN"/>
    <property type="match status" value="1"/>
</dbReference>
<dbReference type="Proteomes" id="UP000730482">
    <property type="component" value="Unassembled WGS sequence"/>
</dbReference>
<proteinExistence type="inferred from homology"/>
<dbReference type="InterPro" id="IPR029021">
    <property type="entry name" value="Prot-tyrosine_phosphatase-like"/>
</dbReference>
<dbReference type="PANTHER" id="PTHR31126">
    <property type="entry name" value="TYROSINE-PROTEIN PHOSPHATASE"/>
    <property type="match status" value="1"/>
</dbReference>
<dbReference type="Gene3D" id="3.90.190.10">
    <property type="entry name" value="Protein tyrosine phosphatase superfamily"/>
    <property type="match status" value="1"/>
</dbReference>
<accession>A0ABS5KZX9</accession>
<dbReference type="InterPro" id="IPR026893">
    <property type="entry name" value="Tyr/Ser_Pase_IphP-type"/>
</dbReference>
<dbReference type="PROSITE" id="PS50056">
    <property type="entry name" value="TYR_PHOSPHATASE_2"/>
    <property type="match status" value="1"/>
</dbReference>
<dbReference type="InterPro" id="IPR016130">
    <property type="entry name" value="Tyr_Pase_AS"/>
</dbReference>